<feature type="compositionally biased region" description="Pro residues" evidence="1">
    <location>
        <begin position="31"/>
        <end position="43"/>
    </location>
</feature>
<feature type="compositionally biased region" description="Polar residues" evidence="1">
    <location>
        <begin position="101"/>
        <end position="117"/>
    </location>
</feature>
<name>A0A7G2C6V7_9TRYP</name>
<evidence type="ECO:0000313" key="3">
    <source>
        <dbReference type="Proteomes" id="UP000515908"/>
    </source>
</evidence>
<protein>
    <submittedName>
        <fullName evidence="2">Uncharacterized protein</fullName>
    </submittedName>
</protein>
<feature type="region of interest" description="Disordered" evidence="1">
    <location>
        <begin position="98"/>
        <end position="120"/>
    </location>
</feature>
<dbReference type="EMBL" id="LR877148">
    <property type="protein sequence ID" value="CAD2215205.1"/>
    <property type="molecule type" value="Genomic_DNA"/>
</dbReference>
<dbReference type="VEuPathDB" id="TriTrypDB:ADEAN_000266000"/>
<organism evidence="2 3">
    <name type="scientific">Angomonas deanei</name>
    <dbReference type="NCBI Taxonomy" id="59799"/>
    <lineage>
        <taxon>Eukaryota</taxon>
        <taxon>Discoba</taxon>
        <taxon>Euglenozoa</taxon>
        <taxon>Kinetoplastea</taxon>
        <taxon>Metakinetoplastina</taxon>
        <taxon>Trypanosomatida</taxon>
        <taxon>Trypanosomatidae</taxon>
        <taxon>Strigomonadinae</taxon>
        <taxon>Angomonas</taxon>
    </lineage>
</organism>
<accession>A0A7G2C6V7</accession>
<reference evidence="2 3" key="1">
    <citation type="submission" date="2020-08" db="EMBL/GenBank/DDBJ databases">
        <authorList>
            <person name="Newling K."/>
            <person name="Davey J."/>
            <person name="Forrester S."/>
        </authorList>
    </citation>
    <scope>NUCLEOTIDE SEQUENCE [LARGE SCALE GENOMIC DNA]</scope>
    <source>
        <strain evidence="3">Crithidia deanei Carvalho (ATCC PRA-265)</strain>
    </source>
</reference>
<evidence type="ECO:0000256" key="1">
    <source>
        <dbReference type="SAM" id="MobiDB-lite"/>
    </source>
</evidence>
<evidence type="ECO:0000313" key="2">
    <source>
        <dbReference type="EMBL" id="CAD2215205.1"/>
    </source>
</evidence>
<proteinExistence type="predicted"/>
<dbReference type="AlphaFoldDB" id="A0A7G2C6V7"/>
<dbReference type="Proteomes" id="UP000515908">
    <property type="component" value="Chromosome 04"/>
</dbReference>
<gene>
    <name evidence="2" type="ORF">ADEAN_000266000</name>
</gene>
<keyword evidence="3" id="KW-1185">Reference proteome</keyword>
<feature type="region of interest" description="Disordered" evidence="1">
    <location>
        <begin position="1"/>
        <end position="61"/>
    </location>
</feature>
<sequence>MQHWSSAAAGGAPKPVLTPFKEKLEKSPNKSPSPPKRVSPPPAGQNNNNNDENENENKEATVSTLTAANLAKVAAASDQTKHKIIIDVNVSQLLKEEASRENSAMTGHTTGTSSGKINNNNNNVNQFTFYNTRMPGTNNNNNNARRAVALSGAGTAAANAGAKGMHLSGTKVNYTTPHILLTKDTPMGPANGTNNSSTVVNPITAALNKKNNNK</sequence>